<evidence type="ECO:0000313" key="3">
    <source>
        <dbReference type="Proteomes" id="UP001604277"/>
    </source>
</evidence>
<comment type="caution">
    <text evidence="2">The sequence shown here is derived from an EMBL/GenBank/DDBJ whole genome shotgun (WGS) entry which is preliminary data.</text>
</comment>
<feature type="compositionally biased region" description="Basic and acidic residues" evidence="1">
    <location>
        <begin position="32"/>
        <end position="45"/>
    </location>
</feature>
<name>A0ABD1W725_9LAMI</name>
<proteinExistence type="predicted"/>
<feature type="compositionally biased region" description="Basic and acidic residues" evidence="1">
    <location>
        <begin position="1"/>
        <end position="14"/>
    </location>
</feature>
<feature type="compositionally biased region" description="Polar residues" evidence="1">
    <location>
        <begin position="15"/>
        <end position="29"/>
    </location>
</feature>
<dbReference type="Proteomes" id="UP001604277">
    <property type="component" value="Unassembled WGS sequence"/>
</dbReference>
<reference evidence="3" key="1">
    <citation type="submission" date="2024-07" db="EMBL/GenBank/DDBJ databases">
        <title>Two chromosome-level genome assemblies of Korean endemic species Abeliophyllum distichum and Forsythia ovata (Oleaceae).</title>
        <authorList>
            <person name="Jang H."/>
        </authorList>
    </citation>
    <scope>NUCLEOTIDE SEQUENCE [LARGE SCALE GENOMIC DNA]</scope>
</reference>
<organism evidence="2 3">
    <name type="scientific">Forsythia ovata</name>
    <dbReference type="NCBI Taxonomy" id="205694"/>
    <lineage>
        <taxon>Eukaryota</taxon>
        <taxon>Viridiplantae</taxon>
        <taxon>Streptophyta</taxon>
        <taxon>Embryophyta</taxon>
        <taxon>Tracheophyta</taxon>
        <taxon>Spermatophyta</taxon>
        <taxon>Magnoliopsida</taxon>
        <taxon>eudicotyledons</taxon>
        <taxon>Gunneridae</taxon>
        <taxon>Pentapetalae</taxon>
        <taxon>asterids</taxon>
        <taxon>lamiids</taxon>
        <taxon>Lamiales</taxon>
        <taxon>Oleaceae</taxon>
        <taxon>Forsythieae</taxon>
        <taxon>Forsythia</taxon>
    </lineage>
</organism>
<evidence type="ECO:0000313" key="2">
    <source>
        <dbReference type="EMBL" id="KAL2545362.1"/>
    </source>
</evidence>
<dbReference type="AlphaFoldDB" id="A0ABD1W725"/>
<protein>
    <submittedName>
        <fullName evidence="2">Uncharacterized protein</fullName>
    </submittedName>
</protein>
<feature type="region of interest" description="Disordered" evidence="1">
    <location>
        <begin position="1"/>
        <end position="45"/>
    </location>
</feature>
<gene>
    <name evidence="2" type="ORF">Fot_14595</name>
</gene>
<sequence>MEKKKSEVRKEKRSISTAFTTSGPGASSKRSLRNENDLEVLKGEGLTRKTKKPMIVSSKLPQNLTFDEGLQKLMNVKAHMFQKKIGPQNWFTNKSIGRLIHDDD</sequence>
<keyword evidence="3" id="KW-1185">Reference proteome</keyword>
<evidence type="ECO:0000256" key="1">
    <source>
        <dbReference type="SAM" id="MobiDB-lite"/>
    </source>
</evidence>
<dbReference type="EMBL" id="JBFOLJ010000004">
    <property type="protein sequence ID" value="KAL2545362.1"/>
    <property type="molecule type" value="Genomic_DNA"/>
</dbReference>
<accession>A0ABD1W725</accession>